<dbReference type="Proteomes" id="UP001592528">
    <property type="component" value="Unassembled WGS sequence"/>
</dbReference>
<dbReference type="EMBL" id="JBHEZZ010000001">
    <property type="protein sequence ID" value="MFC1399838.1"/>
    <property type="molecule type" value="Genomic_DNA"/>
</dbReference>
<feature type="chain" id="PRO_5047145185" evidence="2">
    <location>
        <begin position="17"/>
        <end position="96"/>
    </location>
</feature>
<feature type="region of interest" description="Disordered" evidence="1">
    <location>
        <begin position="32"/>
        <end position="96"/>
    </location>
</feature>
<keyword evidence="4" id="KW-1185">Reference proteome</keyword>
<sequence length="96" mass="9692">MAVLALAFGAATPVYAAAAPAVSHVAGVVADGPSAGDSGPWAAPRHHRHHHGWSRDDRDGRGHRWGHRWGRAHGPVGAGGGAMASSVASLTQHIGG</sequence>
<evidence type="ECO:0000256" key="1">
    <source>
        <dbReference type="SAM" id="MobiDB-lite"/>
    </source>
</evidence>
<dbReference type="RefSeq" id="WP_030250207.1">
    <property type="nucleotide sequence ID" value="NZ_JBHEZZ010000001.1"/>
</dbReference>
<feature type="signal peptide" evidence="2">
    <location>
        <begin position="1"/>
        <end position="16"/>
    </location>
</feature>
<protein>
    <submittedName>
        <fullName evidence="3">Uncharacterized protein</fullName>
    </submittedName>
</protein>
<name>A0ABV6UEG6_9ACTN</name>
<comment type="caution">
    <text evidence="3">The sequence shown here is derived from an EMBL/GenBank/DDBJ whole genome shotgun (WGS) entry which is preliminary data.</text>
</comment>
<organism evidence="3 4">
    <name type="scientific">Streptacidiphilus cavernicola</name>
    <dbReference type="NCBI Taxonomy" id="3342716"/>
    <lineage>
        <taxon>Bacteria</taxon>
        <taxon>Bacillati</taxon>
        <taxon>Actinomycetota</taxon>
        <taxon>Actinomycetes</taxon>
        <taxon>Kitasatosporales</taxon>
        <taxon>Streptomycetaceae</taxon>
        <taxon>Streptacidiphilus</taxon>
    </lineage>
</organism>
<gene>
    <name evidence="3" type="ORF">ACEZDJ_00840</name>
</gene>
<evidence type="ECO:0000256" key="2">
    <source>
        <dbReference type="SAM" id="SignalP"/>
    </source>
</evidence>
<evidence type="ECO:0000313" key="3">
    <source>
        <dbReference type="EMBL" id="MFC1399838.1"/>
    </source>
</evidence>
<reference evidence="3 4" key="1">
    <citation type="submission" date="2024-09" db="EMBL/GenBank/DDBJ databases">
        <authorList>
            <person name="Lee S.D."/>
        </authorList>
    </citation>
    <scope>NUCLEOTIDE SEQUENCE [LARGE SCALE GENOMIC DNA]</scope>
    <source>
        <strain evidence="3 4">N1-5</strain>
    </source>
</reference>
<keyword evidence="2" id="KW-0732">Signal</keyword>
<accession>A0ABV6UEG6</accession>
<proteinExistence type="predicted"/>
<feature type="compositionally biased region" description="Basic and acidic residues" evidence="1">
    <location>
        <begin position="53"/>
        <end position="62"/>
    </location>
</feature>
<evidence type="ECO:0000313" key="4">
    <source>
        <dbReference type="Proteomes" id="UP001592528"/>
    </source>
</evidence>